<evidence type="ECO:0000313" key="2">
    <source>
        <dbReference type="EMBL" id="KAJ4954128.1"/>
    </source>
</evidence>
<comment type="caution">
    <text evidence="2">The sequence shown here is derived from an EMBL/GenBank/DDBJ whole genome shotgun (WGS) entry which is preliminary data.</text>
</comment>
<dbReference type="AlphaFoldDB" id="A0A9Q0GWX0"/>
<evidence type="ECO:0000313" key="3">
    <source>
        <dbReference type="Proteomes" id="UP001141806"/>
    </source>
</evidence>
<feature type="region of interest" description="Disordered" evidence="1">
    <location>
        <begin position="101"/>
        <end position="132"/>
    </location>
</feature>
<protein>
    <submittedName>
        <fullName evidence="2">Uncharacterized protein</fullName>
    </submittedName>
</protein>
<proteinExistence type="predicted"/>
<keyword evidence="3" id="KW-1185">Reference proteome</keyword>
<dbReference type="EMBL" id="JAMYWD010000012">
    <property type="protein sequence ID" value="KAJ4954128.1"/>
    <property type="molecule type" value="Genomic_DNA"/>
</dbReference>
<reference evidence="2" key="1">
    <citation type="journal article" date="2023" name="Plant J.">
        <title>The genome of the king protea, Protea cynaroides.</title>
        <authorList>
            <person name="Chang J."/>
            <person name="Duong T.A."/>
            <person name="Schoeman C."/>
            <person name="Ma X."/>
            <person name="Roodt D."/>
            <person name="Barker N."/>
            <person name="Li Z."/>
            <person name="Van de Peer Y."/>
            <person name="Mizrachi E."/>
        </authorList>
    </citation>
    <scope>NUCLEOTIDE SEQUENCE</scope>
    <source>
        <tissue evidence="2">Young leaves</tissue>
    </source>
</reference>
<name>A0A9Q0GWX0_9MAGN</name>
<gene>
    <name evidence="2" type="ORF">NE237_030960</name>
</gene>
<evidence type="ECO:0000256" key="1">
    <source>
        <dbReference type="SAM" id="MobiDB-lite"/>
    </source>
</evidence>
<dbReference type="Proteomes" id="UP001141806">
    <property type="component" value="Unassembled WGS sequence"/>
</dbReference>
<feature type="region of interest" description="Disordered" evidence="1">
    <location>
        <begin position="49"/>
        <end position="69"/>
    </location>
</feature>
<accession>A0A9Q0GWX0</accession>
<organism evidence="2 3">
    <name type="scientific">Protea cynaroides</name>
    <dbReference type="NCBI Taxonomy" id="273540"/>
    <lineage>
        <taxon>Eukaryota</taxon>
        <taxon>Viridiplantae</taxon>
        <taxon>Streptophyta</taxon>
        <taxon>Embryophyta</taxon>
        <taxon>Tracheophyta</taxon>
        <taxon>Spermatophyta</taxon>
        <taxon>Magnoliopsida</taxon>
        <taxon>Proteales</taxon>
        <taxon>Proteaceae</taxon>
        <taxon>Protea</taxon>
    </lineage>
</organism>
<sequence length="157" mass="16552">MEDEILIQDDEGIVYNQKVVYSWKPPLCLFYKVFGNEGDFCSGKAIASKKPGQNGKVQPPMGESVEGNLDTKCGVEERLVKRHVERMNNGNMGRFGVSADLHDDSPSLSGNPPAINSCPGPVSMSKAGQSGPPPSVILGSSLDAGAANLSAAIADFV</sequence>